<dbReference type="PROSITE" id="PS00028">
    <property type="entry name" value="ZINC_FINGER_C2H2_1"/>
    <property type="match status" value="1"/>
</dbReference>
<evidence type="ECO:0000313" key="4">
    <source>
        <dbReference type="EMBL" id="KAK4272612.1"/>
    </source>
</evidence>
<feature type="domain" description="C2H2-type" evidence="3">
    <location>
        <begin position="82"/>
        <end position="109"/>
    </location>
</feature>
<sequence>MDKASETSSRETHDFMNVDSFSQLPFIRPSPLTKEKPIKLFGIEFASPEATATATVQPADDSESAEDSSGGKDNSSETNRRFECHYCCRNFPTSQALGGHQNAHKRERQHAKRAHLHMSEAQVYSLVNYRPFTSPTSTTLTTPMPGTTYPTSSARFYGSPYPRHHHNPINGSPLALWRIPTLQTNPTFNNRDRSLNPLPSFDGDDVKNNMRASSLQLAARSASPLQNRYVVHDSKPGVQDHVSLDLHL</sequence>
<organism evidence="4 5">
    <name type="scientific">Acacia crassicarpa</name>
    <name type="common">northern wattle</name>
    <dbReference type="NCBI Taxonomy" id="499986"/>
    <lineage>
        <taxon>Eukaryota</taxon>
        <taxon>Viridiplantae</taxon>
        <taxon>Streptophyta</taxon>
        <taxon>Embryophyta</taxon>
        <taxon>Tracheophyta</taxon>
        <taxon>Spermatophyta</taxon>
        <taxon>Magnoliopsida</taxon>
        <taxon>eudicotyledons</taxon>
        <taxon>Gunneridae</taxon>
        <taxon>Pentapetalae</taxon>
        <taxon>rosids</taxon>
        <taxon>fabids</taxon>
        <taxon>Fabales</taxon>
        <taxon>Fabaceae</taxon>
        <taxon>Caesalpinioideae</taxon>
        <taxon>mimosoid clade</taxon>
        <taxon>Acacieae</taxon>
        <taxon>Acacia</taxon>
    </lineage>
</organism>
<dbReference type="GO" id="GO:0010090">
    <property type="term" value="P:trichome morphogenesis"/>
    <property type="evidence" value="ECO:0007669"/>
    <property type="project" value="InterPro"/>
</dbReference>
<dbReference type="InterPro" id="IPR044291">
    <property type="entry name" value="GIS/GIS2/ZFP8"/>
</dbReference>
<evidence type="ECO:0000256" key="1">
    <source>
        <dbReference type="PROSITE-ProRule" id="PRU00042"/>
    </source>
</evidence>
<dbReference type="PANTHER" id="PTHR46547:SF7">
    <property type="entry name" value="ZINC FINGER PROTEIN GIS"/>
    <property type="match status" value="1"/>
</dbReference>
<dbReference type="EMBL" id="JAWXYG010000005">
    <property type="protein sequence ID" value="KAK4272612.1"/>
    <property type="molecule type" value="Genomic_DNA"/>
</dbReference>
<evidence type="ECO:0000256" key="2">
    <source>
        <dbReference type="SAM" id="MobiDB-lite"/>
    </source>
</evidence>
<feature type="compositionally biased region" description="Basic and acidic residues" evidence="2">
    <location>
        <begin position="1"/>
        <end position="16"/>
    </location>
</feature>
<dbReference type="InterPro" id="IPR036236">
    <property type="entry name" value="Znf_C2H2_sf"/>
</dbReference>
<dbReference type="AlphaFoldDB" id="A0AAE1JQJ8"/>
<proteinExistence type="predicted"/>
<dbReference type="GO" id="GO:0003700">
    <property type="term" value="F:DNA-binding transcription factor activity"/>
    <property type="evidence" value="ECO:0007669"/>
    <property type="project" value="InterPro"/>
</dbReference>
<dbReference type="PANTHER" id="PTHR46547">
    <property type="entry name" value="ZINC FINGER PROTEIN GIS"/>
    <property type="match status" value="1"/>
</dbReference>
<name>A0AAE1JQJ8_9FABA</name>
<dbReference type="PROSITE" id="PS50157">
    <property type="entry name" value="ZINC_FINGER_C2H2_2"/>
    <property type="match status" value="1"/>
</dbReference>
<keyword evidence="1" id="KW-0863">Zinc-finger</keyword>
<accession>A0AAE1JQJ8</accession>
<keyword evidence="1" id="KW-0862">Zinc</keyword>
<dbReference type="SUPFAM" id="SSF57667">
    <property type="entry name" value="beta-beta-alpha zinc fingers"/>
    <property type="match status" value="1"/>
</dbReference>
<gene>
    <name evidence="4" type="ORF">QN277_021141</name>
</gene>
<feature type="region of interest" description="Disordered" evidence="2">
    <location>
        <begin position="1"/>
        <end position="30"/>
    </location>
</feature>
<dbReference type="GO" id="GO:0008270">
    <property type="term" value="F:zinc ion binding"/>
    <property type="evidence" value="ECO:0007669"/>
    <property type="project" value="UniProtKB-KW"/>
</dbReference>
<dbReference type="InterPro" id="IPR013087">
    <property type="entry name" value="Znf_C2H2_type"/>
</dbReference>
<reference evidence="4" key="1">
    <citation type="submission" date="2023-10" db="EMBL/GenBank/DDBJ databases">
        <title>Chromosome-level genome of the transformable northern wattle, Acacia crassicarpa.</title>
        <authorList>
            <person name="Massaro I."/>
            <person name="Sinha N.R."/>
            <person name="Poethig S."/>
            <person name="Leichty A.R."/>
        </authorList>
    </citation>
    <scope>NUCLEOTIDE SEQUENCE</scope>
    <source>
        <strain evidence="4">Acra3RX</strain>
        <tissue evidence="4">Leaf</tissue>
    </source>
</reference>
<dbReference type="Proteomes" id="UP001293593">
    <property type="component" value="Unassembled WGS sequence"/>
</dbReference>
<protein>
    <recommendedName>
        <fullName evidence="3">C2H2-type domain-containing protein</fullName>
    </recommendedName>
</protein>
<keyword evidence="5" id="KW-1185">Reference proteome</keyword>
<evidence type="ECO:0000313" key="5">
    <source>
        <dbReference type="Proteomes" id="UP001293593"/>
    </source>
</evidence>
<keyword evidence="1" id="KW-0479">Metal-binding</keyword>
<feature type="region of interest" description="Disordered" evidence="2">
    <location>
        <begin position="51"/>
        <end position="78"/>
    </location>
</feature>
<comment type="caution">
    <text evidence="4">The sequence shown here is derived from an EMBL/GenBank/DDBJ whole genome shotgun (WGS) entry which is preliminary data.</text>
</comment>
<dbReference type="GO" id="GO:0009739">
    <property type="term" value="P:response to gibberellin"/>
    <property type="evidence" value="ECO:0007669"/>
    <property type="project" value="InterPro"/>
</dbReference>
<evidence type="ECO:0000259" key="3">
    <source>
        <dbReference type="PROSITE" id="PS50157"/>
    </source>
</evidence>